<evidence type="ECO:0000313" key="1">
    <source>
        <dbReference type="EMBL" id="MFD1142173.1"/>
    </source>
</evidence>
<gene>
    <name evidence="1" type="ORF">ACFQ4C_13690</name>
</gene>
<dbReference type="Proteomes" id="UP001597116">
    <property type="component" value="Unassembled WGS sequence"/>
</dbReference>
<proteinExistence type="predicted"/>
<comment type="caution">
    <text evidence="1">The sequence shown here is derived from an EMBL/GenBank/DDBJ whole genome shotgun (WGS) entry which is preliminary data.</text>
</comment>
<name>A0ABW3QBW1_9BACT</name>
<protein>
    <submittedName>
        <fullName evidence="1">Uncharacterized protein</fullName>
    </submittedName>
</protein>
<organism evidence="1 2">
    <name type="scientific">Larkinella insperata</name>
    <dbReference type="NCBI Taxonomy" id="332158"/>
    <lineage>
        <taxon>Bacteria</taxon>
        <taxon>Pseudomonadati</taxon>
        <taxon>Bacteroidota</taxon>
        <taxon>Cytophagia</taxon>
        <taxon>Cytophagales</taxon>
        <taxon>Spirosomataceae</taxon>
        <taxon>Larkinella</taxon>
    </lineage>
</organism>
<dbReference type="RefSeq" id="WP_265992672.1">
    <property type="nucleotide sequence ID" value="NZ_CP110973.1"/>
</dbReference>
<keyword evidence="2" id="KW-1185">Reference proteome</keyword>
<accession>A0ABW3QBW1</accession>
<reference evidence="2" key="1">
    <citation type="journal article" date="2019" name="Int. J. Syst. Evol. Microbiol.">
        <title>The Global Catalogue of Microorganisms (GCM) 10K type strain sequencing project: providing services to taxonomists for standard genome sequencing and annotation.</title>
        <authorList>
            <consortium name="The Broad Institute Genomics Platform"/>
            <consortium name="The Broad Institute Genome Sequencing Center for Infectious Disease"/>
            <person name="Wu L."/>
            <person name="Ma J."/>
        </authorList>
    </citation>
    <scope>NUCLEOTIDE SEQUENCE [LARGE SCALE GENOMIC DNA]</scope>
    <source>
        <strain evidence="2">CCUG 55608</strain>
    </source>
</reference>
<evidence type="ECO:0000313" key="2">
    <source>
        <dbReference type="Proteomes" id="UP001597116"/>
    </source>
</evidence>
<sequence length="110" mass="12049">MAIPKSPKRPSSGLLILQLDRFRAEVMRSIIQVVAELDGDLNDQLFDLNYLPPSLSSSSAEISALSKPDDESLILGLTDGNTLDLDDLSTDDLVKLYQLLTDLATEITED</sequence>
<dbReference type="EMBL" id="JBHTLP010000008">
    <property type="protein sequence ID" value="MFD1142173.1"/>
    <property type="molecule type" value="Genomic_DNA"/>
</dbReference>